<evidence type="ECO:0000256" key="13">
    <source>
        <dbReference type="SAM" id="MobiDB-lite"/>
    </source>
</evidence>
<gene>
    <name evidence="15" type="ORF">CHGG_01749</name>
</gene>
<evidence type="ECO:0000256" key="11">
    <source>
        <dbReference type="ARBA" id="ARBA00048248"/>
    </source>
</evidence>
<keyword evidence="7 12" id="KW-0648">Protein biosynthesis</keyword>
<dbReference type="GeneID" id="4386787"/>
<evidence type="ECO:0000256" key="3">
    <source>
        <dbReference type="ARBA" id="ARBA00022598"/>
    </source>
</evidence>
<dbReference type="InterPro" id="IPR014729">
    <property type="entry name" value="Rossmann-like_a/b/a_fold"/>
</dbReference>
<proteinExistence type="inferred from homology"/>
<dbReference type="RefSeq" id="XP_001220970.1">
    <property type="nucleotide sequence ID" value="XM_001220969.1"/>
</dbReference>
<dbReference type="Gene3D" id="3.40.50.620">
    <property type="entry name" value="HUPs"/>
    <property type="match status" value="1"/>
</dbReference>
<dbReference type="EC" id="6.1.1.1" evidence="12"/>
<dbReference type="InterPro" id="IPR032005">
    <property type="entry name" value="TyrRSs_C"/>
</dbReference>
<dbReference type="GO" id="GO:0006397">
    <property type="term" value="P:mRNA processing"/>
    <property type="evidence" value="ECO:0007669"/>
    <property type="project" value="UniProtKB-KW"/>
</dbReference>
<dbReference type="Gene3D" id="1.10.240.10">
    <property type="entry name" value="Tyrosyl-Transfer RNA Synthetase"/>
    <property type="match status" value="1"/>
</dbReference>
<evidence type="ECO:0000256" key="10">
    <source>
        <dbReference type="ARBA" id="ARBA00023146"/>
    </source>
</evidence>
<dbReference type="InParanoid" id="Q2HDF5"/>
<dbReference type="GO" id="GO:0003723">
    <property type="term" value="F:RNA binding"/>
    <property type="evidence" value="ECO:0007669"/>
    <property type="project" value="InterPro"/>
</dbReference>
<keyword evidence="4" id="KW-0507">mRNA processing</keyword>
<comment type="similarity">
    <text evidence="2 12">Belongs to the class-I aminoacyl-tRNA synthetase family.</text>
</comment>
<evidence type="ECO:0000256" key="5">
    <source>
        <dbReference type="ARBA" id="ARBA00022741"/>
    </source>
</evidence>
<dbReference type="GO" id="GO:0005829">
    <property type="term" value="C:cytosol"/>
    <property type="evidence" value="ECO:0007669"/>
    <property type="project" value="TreeGrafter"/>
</dbReference>
<dbReference type="SUPFAM" id="SSF52374">
    <property type="entry name" value="Nucleotidylyl transferase"/>
    <property type="match status" value="1"/>
</dbReference>
<reference evidence="16" key="1">
    <citation type="journal article" date="2015" name="Genome Announc.">
        <title>Draft genome sequence of the cellulolytic fungus Chaetomium globosum.</title>
        <authorList>
            <person name="Cuomo C.A."/>
            <person name="Untereiner W.A."/>
            <person name="Ma L.-J."/>
            <person name="Grabherr M."/>
            <person name="Birren B.W."/>
        </authorList>
    </citation>
    <scope>NUCLEOTIDE SEQUENCE [LARGE SCALE GENOMIC DNA]</scope>
    <source>
        <strain evidence="16">ATCC 6205 / CBS 148.51 / DSM 1962 / NBRC 6347 / NRRL 1970</strain>
    </source>
</reference>
<evidence type="ECO:0000256" key="2">
    <source>
        <dbReference type="ARBA" id="ARBA00005594"/>
    </source>
</evidence>
<dbReference type="GO" id="GO:0006437">
    <property type="term" value="P:tyrosyl-tRNA aminoacylation"/>
    <property type="evidence" value="ECO:0007669"/>
    <property type="project" value="InterPro"/>
</dbReference>
<dbReference type="CDD" id="cd00805">
    <property type="entry name" value="TyrRS_core"/>
    <property type="match status" value="1"/>
</dbReference>
<dbReference type="Proteomes" id="UP000001056">
    <property type="component" value="Unassembled WGS sequence"/>
</dbReference>
<evidence type="ECO:0000256" key="1">
    <source>
        <dbReference type="ARBA" id="ARBA00004305"/>
    </source>
</evidence>
<dbReference type="HOGENOM" id="CLU_024003_4_0_1"/>
<dbReference type="EMBL" id="CH408029">
    <property type="protein sequence ID" value="EAQ93514.1"/>
    <property type="molecule type" value="Genomic_DNA"/>
</dbReference>
<evidence type="ECO:0000256" key="12">
    <source>
        <dbReference type="RuleBase" id="RU361234"/>
    </source>
</evidence>
<keyword evidence="8" id="KW-0809">Transit peptide</keyword>
<keyword evidence="16" id="KW-1185">Reference proteome</keyword>
<keyword evidence="6 12" id="KW-0067">ATP-binding</keyword>
<evidence type="ECO:0000256" key="8">
    <source>
        <dbReference type="ARBA" id="ARBA00022946"/>
    </source>
</evidence>
<evidence type="ECO:0000313" key="15">
    <source>
        <dbReference type="EMBL" id="EAQ93514.1"/>
    </source>
</evidence>
<keyword evidence="10 12" id="KW-0030">Aminoacyl-tRNA synthetase</keyword>
<dbReference type="STRING" id="306901.Q2HDF5"/>
<dbReference type="PANTHER" id="PTHR11766:SF0">
    <property type="entry name" value="TYROSINE--TRNA LIGASE, MITOCHONDRIAL"/>
    <property type="match status" value="1"/>
</dbReference>
<dbReference type="GO" id="GO:0005524">
    <property type="term" value="F:ATP binding"/>
    <property type="evidence" value="ECO:0007669"/>
    <property type="project" value="UniProtKB-KW"/>
</dbReference>
<dbReference type="FunFam" id="3.40.50.620:FF:000227">
    <property type="entry name" value="Tyrosine--tRNA ligase"/>
    <property type="match status" value="1"/>
</dbReference>
<dbReference type="PANTHER" id="PTHR11766">
    <property type="entry name" value="TYROSYL-TRNA SYNTHETASE"/>
    <property type="match status" value="1"/>
</dbReference>
<comment type="catalytic activity">
    <reaction evidence="11 12">
        <text>tRNA(Tyr) + L-tyrosine + ATP = L-tyrosyl-tRNA(Tyr) + AMP + diphosphate + H(+)</text>
        <dbReference type="Rhea" id="RHEA:10220"/>
        <dbReference type="Rhea" id="RHEA-COMP:9706"/>
        <dbReference type="Rhea" id="RHEA-COMP:9707"/>
        <dbReference type="ChEBI" id="CHEBI:15378"/>
        <dbReference type="ChEBI" id="CHEBI:30616"/>
        <dbReference type="ChEBI" id="CHEBI:33019"/>
        <dbReference type="ChEBI" id="CHEBI:58315"/>
        <dbReference type="ChEBI" id="CHEBI:78442"/>
        <dbReference type="ChEBI" id="CHEBI:78536"/>
        <dbReference type="ChEBI" id="CHEBI:456215"/>
        <dbReference type="EC" id="6.1.1.1"/>
    </reaction>
</comment>
<keyword evidence="5 12" id="KW-0547">Nucleotide-binding</keyword>
<dbReference type="AlphaFoldDB" id="Q2HDF5"/>
<dbReference type="InterPro" id="IPR036986">
    <property type="entry name" value="S4_RNA-bd_sf"/>
</dbReference>
<organism evidence="15 16">
    <name type="scientific">Chaetomium globosum (strain ATCC 6205 / CBS 148.51 / DSM 1962 / NBRC 6347 / NRRL 1970)</name>
    <name type="common">Soil fungus</name>
    <dbReference type="NCBI Taxonomy" id="306901"/>
    <lineage>
        <taxon>Eukaryota</taxon>
        <taxon>Fungi</taxon>
        <taxon>Dikarya</taxon>
        <taxon>Ascomycota</taxon>
        <taxon>Pezizomycotina</taxon>
        <taxon>Sordariomycetes</taxon>
        <taxon>Sordariomycetidae</taxon>
        <taxon>Sordariales</taxon>
        <taxon>Chaetomiaceae</taxon>
        <taxon>Chaetomium</taxon>
    </lineage>
</organism>
<dbReference type="VEuPathDB" id="FungiDB:CHGG_01749"/>
<dbReference type="NCBIfam" id="TIGR00234">
    <property type="entry name" value="tyrS"/>
    <property type="match status" value="1"/>
</dbReference>
<dbReference type="FunFam" id="1.10.240.10:FF:000001">
    <property type="entry name" value="Tyrosine--tRNA ligase"/>
    <property type="match status" value="1"/>
</dbReference>
<dbReference type="GO" id="GO:0005759">
    <property type="term" value="C:mitochondrial matrix"/>
    <property type="evidence" value="ECO:0007669"/>
    <property type="project" value="UniProtKB-SubCell"/>
</dbReference>
<dbReference type="InterPro" id="IPR002305">
    <property type="entry name" value="aa-tRNA-synth_Ic"/>
</dbReference>
<dbReference type="GO" id="GO:0004831">
    <property type="term" value="F:tyrosine-tRNA ligase activity"/>
    <property type="evidence" value="ECO:0007669"/>
    <property type="project" value="UniProtKB-EC"/>
</dbReference>
<dbReference type="OrthoDB" id="337870at2759"/>
<feature type="domain" description="Tyrosyl-tRNA synthetase C-terminal" evidence="14">
    <location>
        <begin position="436"/>
        <end position="556"/>
    </location>
</feature>
<dbReference type="Pfam" id="PF16714">
    <property type="entry name" value="TyrRSs_C"/>
    <property type="match status" value="1"/>
</dbReference>
<dbReference type="PRINTS" id="PR01040">
    <property type="entry name" value="TRNASYNTHTYR"/>
</dbReference>
<evidence type="ECO:0000256" key="4">
    <source>
        <dbReference type="ARBA" id="ARBA00022664"/>
    </source>
</evidence>
<dbReference type="InterPro" id="IPR002307">
    <property type="entry name" value="Tyr-tRNA-ligase"/>
</dbReference>
<feature type="region of interest" description="Disordered" evidence="13">
    <location>
        <begin position="615"/>
        <end position="708"/>
    </location>
</feature>
<dbReference type="InterPro" id="IPR024088">
    <property type="entry name" value="Tyr-tRNA-ligase_bac-type"/>
</dbReference>
<name>Q2HDF5_CHAGB</name>
<evidence type="ECO:0000256" key="7">
    <source>
        <dbReference type="ARBA" id="ARBA00022917"/>
    </source>
</evidence>
<protein>
    <recommendedName>
        <fullName evidence="12">Tyrosine--tRNA ligase</fullName>
        <ecNumber evidence="12">6.1.1.1</ecNumber>
    </recommendedName>
    <alternativeName>
        <fullName evidence="12">Tyrosyl-tRNA synthetase</fullName>
    </alternativeName>
</protein>
<dbReference type="FunCoup" id="Q2HDF5">
    <property type="interactions" value="586"/>
</dbReference>
<keyword evidence="3 12" id="KW-0436">Ligase</keyword>
<evidence type="ECO:0000259" key="14">
    <source>
        <dbReference type="Pfam" id="PF16714"/>
    </source>
</evidence>
<dbReference type="Pfam" id="PF00579">
    <property type="entry name" value="tRNA-synt_1b"/>
    <property type="match status" value="1"/>
</dbReference>
<evidence type="ECO:0000256" key="9">
    <source>
        <dbReference type="ARBA" id="ARBA00023128"/>
    </source>
</evidence>
<dbReference type="Gene3D" id="3.10.290.10">
    <property type="entry name" value="RNA-binding S4 domain"/>
    <property type="match status" value="1"/>
</dbReference>
<evidence type="ECO:0000313" key="16">
    <source>
        <dbReference type="Proteomes" id="UP000001056"/>
    </source>
</evidence>
<dbReference type="OMA" id="TKIHYQL"/>
<comment type="subcellular location">
    <subcellularLocation>
        <location evidence="1">Mitochondrion matrix</location>
    </subcellularLocation>
</comment>
<accession>Q2HDF5</accession>
<dbReference type="eggNOG" id="KOG2623">
    <property type="taxonomic scope" value="Eukaryota"/>
</dbReference>
<evidence type="ECO:0000256" key="6">
    <source>
        <dbReference type="ARBA" id="ARBA00022840"/>
    </source>
</evidence>
<keyword evidence="9" id="KW-0496">Mitochondrion</keyword>
<sequence>MAPLVAPLLRRGGVCRSCLFTLAKGVSPIQRRNVTNSWYKKQGMALIEWEKRAEEIKKGNIPNTWDMLEERGYVKDIAGSRETIREMMRLKRVKAYVGVDPTASSLHVGHLLPLMPLFWMYMHGYGAFTLLGGSTVKIGDPTDRLKDREPIAKADLAMNVTKVHFQLKKLWANVETQARRYGYEKEWAWQRAVVNNNTWWNSVTLLEVLRRAGRHMRIGPMLSRETVKRKMSEGDGMSFAEFTYPIMQGWDWWTLFNQQKVQMQIGGSDQYGNIVAGVDIVKTVRDTEPDEARRIPRDGPIDDPAGFTVPLLLDSSGVKFGKSAGNAVWLDHFMTSTFDLYGYFVRRPDDDVEKLLKLFTFMPLEAIQKVMAQQMEDPSKRVAQHCLAYEVLTLVHGEEAAKEAREQHQMMYNKVPLPVVAGAPGAEYEPPVGPTTLNNAPRIDMRLPRSLIMGKSIGRILYAAGLASSTSDGHRLAAQKAAYIGGLPGRRPGKGEPMNPSQLTWNPVTLWFPQETGKYLIDDKLLILRKGKHNVRIIQVISDVEYEESGEEYPGMLFKGRIRELKALFKDLKEGRKTPEQMREYASRIQETYPSRKSPPEGRLRAELRTLSRIEERRNQEKRDAEYAERESKRVEALDRRAEILERREEEEMKRQEGEDQGAEAKKQEGEMNRQEGEDQRTEAKKQEGEDQGGEVKKQGEEEGSERP</sequence>